<dbReference type="GO" id="GO:0006304">
    <property type="term" value="P:DNA modification"/>
    <property type="evidence" value="ECO:0007669"/>
    <property type="project" value="InterPro"/>
</dbReference>
<comment type="caution">
    <text evidence="7">The sequence shown here is derived from an EMBL/GenBank/DDBJ whole genome shotgun (WGS) entry which is preliminary data.</text>
</comment>
<evidence type="ECO:0000313" key="7">
    <source>
        <dbReference type="EMBL" id="HIH65506.1"/>
    </source>
</evidence>
<evidence type="ECO:0000256" key="4">
    <source>
        <dbReference type="ARBA" id="ARBA00022691"/>
    </source>
</evidence>
<comment type="catalytic activity">
    <reaction evidence="5">
        <text>a 2'-deoxyadenosine in DNA + S-adenosyl-L-methionine = an N(6)-methyl-2'-deoxyadenosine in DNA + S-adenosyl-L-homocysteine + H(+)</text>
        <dbReference type="Rhea" id="RHEA:15197"/>
        <dbReference type="Rhea" id="RHEA-COMP:12418"/>
        <dbReference type="Rhea" id="RHEA-COMP:12419"/>
        <dbReference type="ChEBI" id="CHEBI:15378"/>
        <dbReference type="ChEBI" id="CHEBI:57856"/>
        <dbReference type="ChEBI" id="CHEBI:59789"/>
        <dbReference type="ChEBI" id="CHEBI:90615"/>
        <dbReference type="ChEBI" id="CHEBI:90616"/>
        <dbReference type="EC" id="2.1.1.72"/>
    </reaction>
</comment>
<dbReference type="InterPro" id="IPR050953">
    <property type="entry name" value="N4_N6_ade-DNA_methylase"/>
</dbReference>
<dbReference type="GO" id="GO:0003676">
    <property type="term" value="F:nucleic acid binding"/>
    <property type="evidence" value="ECO:0007669"/>
    <property type="project" value="InterPro"/>
</dbReference>
<sequence>MSELEITERSLYPALKKGLEQKGFASITEIRSGDKQVDILVKKGSESFLIEVKVGNPQKKLLEGLSQAMRYSRIYETNQIMVINYPPEIRSCDPEELDETVLTAEVNVAVFTEYMNEICKTPVYKLFDELASRIEKKSRGEISLRNVIKVISEAINEIKVTLRKISEQDIEKLVNLITGRFDLFMALSELRDESEVENVAIDLISYIITNQILFYHIYSKKSGKVPELEHINSLSELIAHFDIITDINFKVIYQIDLLSILPENDEIRESLNKIIHILKLARPEKVKHDLMGRLFHDLLPPETRRILAAFYTNPIAADILAGLSIQRWYDKVIDPACGSGTLLVASYKVKEKKKGCHSQKVHRKFVEKDITGLDLMPFAAHLTAVNLSSQSIKTTTEKLRVGIMDSLSLSKKLYKKETCKISSFTKEVQSTFNSFNPRQVSLYKYSTSYSSGAVTADGKKYAQFKIKRRSFDACIANPPFSDREKMPDSYLSVLRSYNTLTEICGSQVNLWGYFFALCEYLVKNGGYIGFVIPINIFRGKATEKIREHLIKNYTIEYIIKAGKNVAFSENARFRDILLIARKKEPHDWDKVRFVILNENLHELTFRDAENIVKYIKGETFTAGKDLDVIDYDYKLIKDNNDNLMPLFGLSNTLSGNVLGEFQSIIKKKIGHILRKLKRTEIKEGFHASPAGISQMAFITNKFGNNRLKHAFLVLKDDKKDFTYFYIKNWPEKVFKTKKDDLRPALRTITDINRFDITETMDYIISKEFEGWRNVLKLSKFKKKDRFTYKIIKDKMKNKWTNMVTARRFRPNSKNTSLFAFYSDKKFVAPHTFKYILMEGTDAKINTLCLNSVLGIINLLLLREQTTEAYTDIMESDLILFDVVNTELLTEEQILQLLELYDELKQYEFPSLIDQFEKECEERVKLDTKFLEILGLKRELIGELLPRVYRCITKELKTN</sequence>
<evidence type="ECO:0000256" key="2">
    <source>
        <dbReference type="ARBA" id="ARBA00022603"/>
    </source>
</evidence>
<proteinExistence type="predicted"/>
<dbReference type="GeneID" id="301442227"/>
<evidence type="ECO:0000256" key="1">
    <source>
        <dbReference type="ARBA" id="ARBA00011900"/>
    </source>
</evidence>
<dbReference type="EMBL" id="DUHT01000088">
    <property type="protein sequence ID" value="HIH65506.1"/>
    <property type="molecule type" value="Genomic_DNA"/>
</dbReference>
<dbReference type="RefSeq" id="WP_432703962.1">
    <property type="nucleotide sequence ID" value="NZ_CP194219.1"/>
</dbReference>
<dbReference type="Pfam" id="PF07669">
    <property type="entry name" value="Eco57I"/>
    <property type="match status" value="1"/>
</dbReference>
<dbReference type="GO" id="GO:0032259">
    <property type="term" value="P:methylation"/>
    <property type="evidence" value="ECO:0007669"/>
    <property type="project" value="UniProtKB-KW"/>
</dbReference>
<gene>
    <name evidence="7" type="ORF">HA285_07950</name>
</gene>
<dbReference type="PANTHER" id="PTHR33841">
    <property type="entry name" value="DNA METHYLTRANSFERASE YEEA-RELATED"/>
    <property type="match status" value="1"/>
</dbReference>
<keyword evidence="3 7" id="KW-0808">Transferase</keyword>
<dbReference type="GO" id="GO:0009007">
    <property type="term" value="F:site-specific DNA-methyltransferase (adenine-specific) activity"/>
    <property type="evidence" value="ECO:0007669"/>
    <property type="project" value="UniProtKB-EC"/>
</dbReference>
<evidence type="ECO:0000256" key="5">
    <source>
        <dbReference type="ARBA" id="ARBA00047942"/>
    </source>
</evidence>
<organism evidence="7 8">
    <name type="scientific">Methanothermobacter thermautotrophicus</name>
    <name type="common">Methanobacterium thermoformicicum</name>
    <dbReference type="NCBI Taxonomy" id="145262"/>
    <lineage>
        <taxon>Archaea</taxon>
        <taxon>Methanobacteriati</taxon>
        <taxon>Methanobacteriota</taxon>
        <taxon>Methanomada group</taxon>
        <taxon>Methanobacteria</taxon>
        <taxon>Methanobacteriales</taxon>
        <taxon>Methanobacteriaceae</taxon>
        <taxon>Methanothermobacter</taxon>
    </lineage>
</organism>
<evidence type="ECO:0000313" key="8">
    <source>
        <dbReference type="Proteomes" id="UP000538031"/>
    </source>
</evidence>
<dbReference type="PROSITE" id="PS00092">
    <property type="entry name" value="N6_MTASE"/>
    <property type="match status" value="1"/>
</dbReference>
<keyword evidence="4" id="KW-0949">S-adenosyl-L-methionine</keyword>
<accession>A0A7J4MXZ7</accession>
<dbReference type="AlphaFoldDB" id="A0A7J4MXZ7"/>
<dbReference type="InterPro" id="IPR011639">
    <property type="entry name" value="MethylTrfase_TaqI-like_dom"/>
</dbReference>
<name>A0A7J4MXZ7_METTF</name>
<dbReference type="PANTHER" id="PTHR33841:SF4">
    <property type="entry name" value="RESTRICTION MODIFICATION SYSTEM DNA SPECIFICITY DOMAIN"/>
    <property type="match status" value="1"/>
</dbReference>
<feature type="domain" description="Type II methyltransferase M.TaqI-like" evidence="6">
    <location>
        <begin position="369"/>
        <end position="564"/>
    </location>
</feature>
<dbReference type="SUPFAM" id="SSF53335">
    <property type="entry name" value="S-adenosyl-L-methionine-dependent methyltransferases"/>
    <property type="match status" value="1"/>
</dbReference>
<keyword evidence="2 7" id="KW-0489">Methyltransferase</keyword>
<dbReference type="EC" id="2.1.1.72" evidence="1"/>
<evidence type="ECO:0000256" key="3">
    <source>
        <dbReference type="ARBA" id="ARBA00022679"/>
    </source>
</evidence>
<evidence type="ECO:0000259" key="6">
    <source>
        <dbReference type="Pfam" id="PF07669"/>
    </source>
</evidence>
<protein>
    <recommendedName>
        <fullName evidence="1">site-specific DNA-methyltransferase (adenine-specific)</fullName>
        <ecNumber evidence="1">2.1.1.72</ecNumber>
    </recommendedName>
</protein>
<dbReference type="InterPro" id="IPR002052">
    <property type="entry name" value="DNA_methylase_N6_adenine_CS"/>
</dbReference>
<reference evidence="8" key="1">
    <citation type="journal article" date="2020" name="bioRxiv">
        <title>A rank-normalized archaeal taxonomy based on genome phylogeny resolves widespread incomplete and uneven classifications.</title>
        <authorList>
            <person name="Rinke C."/>
            <person name="Chuvochina M."/>
            <person name="Mussig A.J."/>
            <person name="Chaumeil P.-A."/>
            <person name="Waite D.W."/>
            <person name="Whitman W.B."/>
            <person name="Parks D.H."/>
            <person name="Hugenholtz P."/>
        </authorList>
    </citation>
    <scope>NUCLEOTIDE SEQUENCE [LARGE SCALE GENOMIC DNA]</scope>
</reference>
<dbReference type="InterPro" id="IPR029063">
    <property type="entry name" value="SAM-dependent_MTases_sf"/>
</dbReference>
<dbReference type="PRINTS" id="PR00507">
    <property type="entry name" value="N12N6MTFRASE"/>
</dbReference>
<dbReference type="Proteomes" id="UP000538031">
    <property type="component" value="Unassembled WGS sequence"/>
</dbReference>
<dbReference type="Gene3D" id="3.40.50.150">
    <property type="entry name" value="Vaccinia Virus protein VP39"/>
    <property type="match status" value="1"/>
</dbReference>